<dbReference type="Proteomes" id="UP000239007">
    <property type="component" value="Unassembled WGS sequence"/>
</dbReference>
<keyword evidence="1" id="KW-0732">Signal</keyword>
<dbReference type="PROSITE" id="PS51257">
    <property type="entry name" value="PROKAR_LIPOPROTEIN"/>
    <property type="match status" value="1"/>
</dbReference>
<protein>
    <recommendedName>
        <fullName evidence="4">DUF1190 domain-containing protein</fullName>
    </recommendedName>
</protein>
<proteinExistence type="predicted"/>
<evidence type="ECO:0000256" key="1">
    <source>
        <dbReference type="SAM" id="SignalP"/>
    </source>
</evidence>
<comment type="caution">
    <text evidence="2">The sequence shown here is derived from an EMBL/GenBank/DDBJ whole genome shotgun (WGS) entry which is preliminary data.</text>
</comment>
<evidence type="ECO:0008006" key="4">
    <source>
        <dbReference type="Google" id="ProtNLM"/>
    </source>
</evidence>
<reference evidence="2 3" key="1">
    <citation type="submission" date="2016-12" db="EMBL/GenBank/DDBJ databases">
        <title>Diversity of luminous bacteria.</title>
        <authorList>
            <person name="Yoshizawa S."/>
            <person name="Kogure K."/>
        </authorList>
    </citation>
    <scope>NUCLEOTIDE SEQUENCE [LARGE SCALE GENOMIC DNA]</scope>
    <source>
        <strain evidence="2 3">SA4-48</strain>
    </source>
</reference>
<organism evidence="2 3">
    <name type="scientific">Psychrosphaera saromensis</name>
    <dbReference type="NCBI Taxonomy" id="716813"/>
    <lineage>
        <taxon>Bacteria</taxon>
        <taxon>Pseudomonadati</taxon>
        <taxon>Pseudomonadota</taxon>
        <taxon>Gammaproteobacteria</taxon>
        <taxon>Alteromonadales</taxon>
        <taxon>Pseudoalteromonadaceae</taxon>
        <taxon>Psychrosphaera</taxon>
    </lineage>
</organism>
<dbReference type="EMBL" id="MSCH01000003">
    <property type="protein sequence ID" value="PQJ55166.1"/>
    <property type="molecule type" value="Genomic_DNA"/>
</dbReference>
<accession>A0A2S7UYU1</accession>
<gene>
    <name evidence="2" type="ORF">BTO11_05525</name>
</gene>
<evidence type="ECO:0000313" key="2">
    <source>
        <dbReference type="EMBL" id="PQJ55166.1"/>
    </source>
</evidence>
<evidence type="ECO:0000313" key="3">
    <source>
        <dbReference type="Proteomes" id="UP000239007"/>
    </source>
</evidence>
<dbReference type="InterPro" id="IPR009576">
    <property type="entry name" value="Biofilm_formation_YgiB"/>
</dbReference>
<sequence>MRKVKPKFLLRPIALGITAALLSACGNNQEVKVVSSVDDCVSNTSLGLEECEIAYKSALAESAKTSPKYKTMNACVSEFGANQCVQSQNQSIFMPLMAGFMINELLFNRNRNSYGGYFNPVYRYNRPYSSHHNSMMLADGTSIGKYGKNSYNVSKSATKQKPIVTRTVSRGGFGSVASAKSNWGGGKSSSSRGWGG</sequence>
<keyword evidence="3" id="KW-1185">Reference proteome</keyword>
<dbReference type="AlphaFoldDB" id="A0A2S7UYU1"/>
<feature type="signal peptide" evidence="1">
    <location>
        <begin position="1"/>
        <end position="24"/>
    </location>
</feature>
<dbReference type="Pfam" id="PF06693">
    <property type="entry name" value="DUF1190"/>
    <property type="match status" value="1"/>
</dbReference>
<name>A0A2S7UYU1_9GAMM</name>
<feature type="chain" id="PRO_5015418466" description="DUF1190 domain-containing protein" evidence="1">
    <location>
        <begin position="25"/>
        <end position="196"/>
    </location>
</feature>